<dbReference type="Pfam" id="PF03576">
    <property type="entry name" value="Peptidase_S58"/>
    <property type="match status" value="1"/>
</dbReference>
<proteinExistence type="inferred from homology"/>
<sequence>MKKTWREIGLNEIKGIRIGQSENADAGTGCTVFLAENGMAAGLDVRGGGPASRESELLNPLAAAQLIHGIVLAGGSAFGLGAADGVIQYLKERGIGFDVGLQVKVPLVCQSDLFDLSVGDPCVWPDKAMGYAACVNSENGGNYRDGNYGAGCGATVGKAAGMEYCMKSGIGSYAVQIGELQVAAVVAVNALGDIYNWKNGEKIAGLLTLDRKAFRDTREVIYADTEVVENKFTGNTTIGVVITNGKFDKSRLCKIAGMAHDGYARSIRPVHTSADGDSIYTVSVGNVSADQDLTGTLAAEVMSEAIIRAVKNAESAYGFPAARDM</sequence>
<name>A0A9D2D2L3_9FIRM</name>
<dbReference type="SUPFAM" id="SSF56266">
    <property type="entry name" value="DmpA/ArgJ-like"/>
    <property type="match status" value="1"/>
</dbReference>
<dbReference type="EMBL" id="DXCH01000152">
    <property type="protein sequence ID" value="HIZ07369.1"/>
    <property type="molecule type" value="Genomic_DNA"/>
</dbReference>
<evidence type="ECO:0000313" key="2">
    <source>
        <dbReference type="EMBL" id="HIZ07369.1"/>
    </source>
</evidence>
<evidence type="ECO:0000256" key="1">
    <source>
        <dbReference type="ARBA" id="ARBA00007068"/>
    </source>
</evidence>
<organism evidence="2 3">
    <name type="scientific">Candidatus Eubacterium avistercoris</name>
    <dbReference type="NCBI Taxonomy" id="2838567"/>
    <lineage>
        <taxon>Bacteria</taxon>
        <taxon>Bacillati</taxon>
        <taxon>Bacillota</taxon>
        <taxon>Clostridia</taxon>
        <taxon>Eubacteriales</taxon>
        <taxon>Eubacteriaceae</taxon>
        <taxon>Eubacterium</taxon>
    </lineage>
</organism>
<dbReference type="CDD" id="cd02252">
    <property type="entry name" value="nylC_like"/>
    <property type="match status" value="1"/>
</dbReference>
<dbReference type="Proteomes" id="UP000824024">
    <property type="component" value="Unassembled WGS sequence"/>
</dbReference>
<dbReference type="Gene3D" id="3.60.70.12">
    <property type="entry name" value="L-amino peptidase D-ALA esterase/amidase"/>
    <property type="match status" value="1"/>
</dbReference>
<accession>A0A9D2D2L3</accession>
<reference evidence="2" key="2">
    <citation type="submission" date="2021-04" db="EMBL/GenBank/DDBJ databases">
        <authorList>
            <person name="Gilroy R."/>
        </authorList>
    </citation>
    <scope>NUCLEOTIDE SEQUENCE</scope>
    <source>
        <strain evidence="2">CHK192-9172</strain>
    </source>
</reference>
<evidence type="ECO:0000313" key="3">
    <source>
        <dbReference type="Proteomes" id="UP000824024"/>
    </source>
</evidence>
<reference evidence="2" key="1">
    <citation type="journal article" date="2021" name="PeerJ">
        <title>Extensive microbial diversity within the chicken gut microbiome revealed by metagenomics and culture.</title>
        <authorList>
            <person name="Gilroy R."/>
            <person name="Ravi A."/>
            <person name="Getino M."/>
            <person name="Pursley I."/>
            <person name="Horton D.L."/>
            <person name="Alikhan N.F."/>
            <person name="Baker D."/>
            <person name="Gharbi K."/>
            <person name="Hall N."/>
            <person name="Watson M."/>
            <person name="Adriaenssens E.M."/>
            <person name="Foster-Nyarko E."/>
            <person name="Jarju S."/>
            <person name="Secka A."/>
            <person name="Antonio M."/>
            <person name="Oren A."/>
            <person name="Chaudhuri R.R."/>
            <person name="La Ragione R."/>
            <person name="Hildebrand F."/>
            <person name="Pallen M.J."/>
        </authorList>
    </citation>
    <scope>NUCLEOTIDE SEQUENCE</scope>
    <source>
        <strain evidence="2">CHK192-9172</strain>
    </source>
</reference>
<dbReference type="GO" id="GO:0004177">
    <property type="term" value="F:aminopeptidase activity"/>
    <property type="evidence" value="ECO:0007669"/>
    <property type="project" value="TreeGrafter"/>
</dbReference>
<dbReference type="InterPro" id="IPR016117">
    <property type="entry name" value="ArgJ-like_dom_sf"/>
</dbReference>
<comment type="similarity">
    <text evidence="1">Belongs to the peptidase S58 family.</text>
</comment>
<dbReference type="InterPro" id="IPR005321">
    <property type="entry name" value="Peptidase_S58_DmpA"/>
</dbReference>
<dbReference type="PANTHER" id="PTHR36512:SF3">
    <property type="entry name" value="BLR5678 PROTEIN"/>
    <property type="match status" value="1"/>
</dbReference>
<gene>
    <name evidence="2" type="ORF">IAA08_05475</name>
</gene>
<protein>
    <submittedName>
        <fullName evidence="2">P1 family peptidase</fullName>
    </submittedName>
</protein>
<comment type="caution">
    <text evidence="2">The sequence shown here is derived from an EMBL/GenBank/DDBJ whole genome shotgun (WGS) entry which is preliminary data.</text>
</comment>
<dbReference type="AlphaFoldDB" id="A0A9D2D2L3"/>
<dbReference type="PANTHER" id="PTHR36512">
    <property type="entry name" value="D-AMINOPEPTIDASE"/>
    <property type="match status" value="1"/>
</dbReference>